<evidence type="ECO:0000313" key="2">
    <source>
        <dbReference type="EMBL" id="CAG5048788.1"/>
    </source>
</evidence>
<dbReference type="Proteomes" id="UP000691718">
    <property type="component" value="Unassembled WGS sequence"/>
</dbReference>
<keyword evidence="1" id="KW-0732">Signal</keyword>
<evidence type="ECO:0000256" key="1">
    <source>
        <dbReference type="SAM" id="SignalP"/>
    </source>
</evidence>
<protein>
    <submittedName>
        <fullName evidence="2">(apollo) hypothetical protein</fullName>
    </submittedName>
</protein>
<feature type="signal peptide" evidence="1">
    <location>
        <begin position="1"/>
        <end position="17"/>
    </location>
</feature>
<accession>A0A8S3XZA3</accession>
<proteinExistence type="predicted"/>
<organism evidence="2 3">
    <name type="scientific">Parnassius apollo</name>
    <name type="common">Apollo butterfly</name>
    <name type="synonym">Papilio apollo</name>
    <dbReference type="NCBI Taxonomy" id="110799"/>
    <lineage>
        <taxon>Eukaryota</taxon>
        <taxon>Metazoa</taxon>
        <taxon>Ecdysozoa</taxon>
        <taxon>Arthropoda</taxon>
        <taxon>Hexapoda</taxon>
        <taxon>Insecta</taxon>
        <taxon>Pterygota</taxon>
        <taxon>Neoptera</taxon>
        <taxon>Endopterygota</taxon>
        <taxon>Lepidoptera</taxon>
        <taxon>Glossata</taxon>
        <taxon>Ditrysia</taxon>
        <taxon>Papilionoidea</taxon>
        <taxon>Papilionidae</taxon>
        <taxon>Parnassiinae</taxon>
        <taxon>Parnassini</taxon>
        <taxon>Parnassius</taxon>
        <taxon>Parnassius</taxon>
    </lineage>
</organism>
<comment type="caution">
    <text evidence="2">The sequence shown here is derived from an EMBL/GenBank/DDBJ whole genome shotgun (WGS) entry which is preliminary data.</text>
</comment>
<sequence>MTKFLIVALALIAVAAAEPDLSGGIRRSGIGGGLGSGHHGLGYSGGSGLGGRQSGLGGGLGSVQGGFGGQGSRGIGQGGLGGGYRSGGLGHGGLGVGY</sequence>
<gene>
    <name evidence="2" type="ORF">PAPOLLO_LOCUS24290</name>
</gene>
<evidence type="ECO:0000313" key="3">
    <source>
        <dbReference type="Proteomes" id="UP000691718"/>
    </source>
</evidence>
<name>A0A8S3XZA3_PARAO</name>
<feature type="chain" id="PRO_5035747966" evidence="1">
    <location>
        <begin position="18"/>
        <end position="98"/>
    </location>
</feature>
<keyword evidence="3" id="KW-1185">Reference proteome</keyword>
<reference evidence="2" key="1">
    <citation type="submission" date="2021-04" db="EMBL/GenBank/DDBJ databases">
        <authorList>
            <person name="Tunstrom K."/>
        </authorList>
    </citation>
    <scope>NUCLEOTIDE SEQUENCE</scope>
</reference>
<dbReference type="AlphaFoldDB" id="A0A8S3XZA3"/>
<dbReference type="EMBL" id="CAJQZP010001468">
    <property type="protein sequence ID" value="CAG5048788.1"/>
    <property type="molecule type" value="Genomic_DNA"/>
</dbReference>